<dbReference type="PANTHER" id="PTHR21499:SF3">
    <property type="entry name" value="ASPARTOKINASE"/>
    <property type="match status" value="1"/>
</dbReference>
<dbReference type="Proteomes" id="UP000176498">
    <property type="component" value="Unassembled WGS sequence"/>
</dbReference>
<comment type="catalytic activity">
    <reaction evidence="7">
        <text>L-aspartate + ATP = 4-phospho-L-aspartate + ADP</text>
        <dbReference type="Rhea" id="RHEA:23776"/>
        <dbReference type="ChEBI" id="CHEBI:29991"/>
        <dbReference type="ChEBI" id="CHEBI:30616"/>
        <dbReference type="ChEBI" id="CHEBI:57535"/>
        <dbReference type="ChEBI" id="CHEBI:456216"/>
        <dbReference type="EC" id="2.7.2.4"/>
    </reaction>
</comment>
<dbReference type="GO" id="GO:0005829">
    <property type="term" value="C:cytosol"/>
    <property type="evidence" value="ECO:0007669"/>
    <property type="project" value="TreeGrafter"/>
</dbReference>
<evidence type="ECO:0000313" key="10">
    <source>
        <dbReference type="Proteomes" id="UP000176498"/>
    </source>
</evidence>
<evidence type="ECO:0000256" key="5">
    <source>
        <dbReference type="ARBA" id="ARBA00022777"/>
    </source>
</evidence>
<name>A0A1G1XLM9_9BACT</name>
<evidence type="ECO:0000256" key="2">
    <source>
        <dbReference type="ARBA" id="ARBA00013059"/>
    </source>
</evidence>
<evidence type="ECO:0000256" key="4">
    <source>
        <dbReference type="ARBA" id="ARBA00022741"/>
    </source>
</evidence>
<accession>A0A1G1XLM9</accession>
<comment type="similarity">
    <text evidence="1">Belongs to the aspartokinase family.</text>
</comment>
<dbReference type="Pfam" id="PF00696">
    <property type="entry name" value="AA_kinase"/>
    <property type="match status" value="1"/>
</dbReference>
<proteinExistence type="inferred from homology"/>
<evidence type="ECO:0000256" key="1">
    <source>
        <dbReference type="ARBA" id="ARBA00010122"/>
    </source>
</evidence>
<protein>
    <recommendedName>
        <fullName evidence="2">aspartate kinase</fullName>
        <ecNumber evidence="2">2.7.2.4</ecNumber>
    </recommendedName>
</protein>
<keyword evidence="3" id="KW-0808">Transferase</keyword>
<evidence type="ECO:0000256" key="3">
    <source>
        <dbReference type="ARBA" id="ARBA00022679"/>
    </source>
</evidence>
<dbReference type="EMBL" id="MHHZ01000023">
    <property type="protein sequence ID" value="OGY40918.1"/>
    <property type="molecule type" value="Genomic_DNA"/>
</dbReference>
<keyword evidence="5" id="KW-0418">Kinase</keyword>
<comment type="caution">
    <text evidence="9">The sequence shown here is derived from an EMBL/GenBank/DDBJ whole genome shotgun (WGS) entry which is preliminary data.</text>
</comment>
<reference evidence="9 10" key="1">
    <citation type="journal article" date="2016" name="Nat. Commun.">
        <title>Thousands of microbial genomes shed light on interconnected biogeochemical processes in an aquifer system.</title>
        <authorList>
            <person name="Anantharaman K."/>
            <person name="Brown C.T."/>
            <person name="Hug L.A."/>
            <person name="Sharon I."/>
            <person name="Castelle C.J."/>
            <person name="Probst A.J."/>
            <person name="Thomas B.C."/>
            <person name="Singh A."/>
            <person name="Wilkins M.J."/>
            <person name="Karaoz U."/>
            <person name="Brodie E.L."/>
            <person name="Williams K.H."/>
            <person name="Hubbard S.S."/>
            <person name="Banfield J.F."/>
        </authorList>
    </citation>
    <scope>NUCLEOTIDE SEQUENCE [LARGE SCALE GENOMIC DNA]</scope>
</reference>
<keyword evidence="4" id="KW-0547">Nucleotide-binding</keyword>
<feature type="domain" description="Aspartate/glutamate/uridylate kinase" evidence="8">
    <location>
        <begin position="5"/>
        <end position="238"/>
    </location>
</feature>
<dbReference type="Gene3D" id="3.40.1160.10">
    <property type="entry name" value="Acetylglutamate kinase-like"/>
    <property type="match status" value="1"/>
</dbReference>
<dbReference type="EC" id="2.7.2.4" evidence="2"/>
<keyword evidence="6" id="KW-0067">ATP-binding</keyword>
<evidence type="ECO:0000256" key="6">
    <source>
        <dbReference type="ARBA" id="ARBA00022840"/>
    </source>
</evidence>
<dbReference type="AlphaFoldDB" id="A0A1G1XLM9"/>
<dbReference type="SUPFAM" id="SSF53633">
    <property type="entry name" value="Carbamate kinase-like"/>
    <property type="match status" value="1"/>
</dbReference>
<organism evidence="9 10">
    <name type="scientific">Candidatus Buchananbacteria bacterium RBG_13_36_9</name>
    <dbReference type="NCBI Taxonomy" id="1797530"/>
    <lineage>
        <taxon>Bacteria</taxon>
        <taxon>Candidatus Buchananiibacteriota</taxon>
    </lineage>
</organism>
<dbReference type="InterPro" id="IPR036393">
    <property type="entry name" value="AceGlu_kinase-like_sf"/>
</dbReference>
<evidence type="ECO:0000259" key="8">
    <source>
        <dbReference type="Pfam" id="PF00696"/>
    </source>
</evidence>
<evidence type="ECO:0000313" key="9">
    <source>
        <dbReference type="EMBL" id="OGY40918.1"/>
    </source>
</evidence>
<dbReference type="InterPro" id="IPR001048">
    <property type="entry name" value="Asp/Glu/Uridylate_kinase"/>
</dbReference>
<sequence length="426" mass="46779">MSAKKRLVMKFGGKCLANENLIIKIANYLKQCLTKQPGLELVVVVSAMGDFTDKTLEQIQKLAPRLYHTDEKSLINREIDYATQSGEGISAAFLAIALNGIGVKARSLNAFQLRIQTTGDYQSAQIKDIDLNRLEKEFACYQVLVVTGFQGIHKADDAFVTLGRGGSDTTAVALAARLKCKCEFYKASAGITAFEPKYSDSAKVLSFITYADAKDLSQYGYEFLQPRCLDIAQRFSVPLEFKASPGLGNDPWAPGTVIGESLEQIEDTSYNFSALASKEDLALITLTQVKNLPGWSEKIFEVFKIVNLLDFQQIMTGPTAIINLIMTDKAYHKIHSNENDLITQIKDLDHAIEICERKGLICLTFIDSRMADDPGIGYLIAQALCLVGTNIEGQYSSGNKIHTFIAGAAGKAILSLANMFNLIQLP</sequence>
<evidence type="ECO:0000256" key="7">
    <source>
        <dbReference type="ARBA" id="ARBA00047872"/>
    </source>
</evidence>
<dbReference type="PANTHER" id="PTHR21499">
    <property type="entry name" value="ASPARTATE KINASE"/>
    <property type="match status" value="1"/>
</dbReference>
<dbReference type="GO" id="GO:0009090">
    <property type="term" value="P:homoserine biosynthetic process"/>
    <property type="evidence" value="ECO:0007669"/>
    <property type="project" value="TreeGrafter"/>
</dbReference>
<dbReference type="GO" id="GO:0009089">
    <property type="term" value="P:lysine biosynthetic process via diaminopimelate"/>
    <property type="evidence" value="ECO:0007669"/>
    <property type="project" value="TreeGrafter"/>
</dbReference>
<dbReference type="GO" id="GO:0004072">
    <property type="term" value="F:aspartate kinase activity"/>
    <property type="evidence" value="ECO:0007669"/>
    <property type="project" value="TreeGrafter"/>
</dbReference>
<gene>
    <name evidence="9" type="ORF">A2Y82_03575</name>
</gene>